<dbReference type="Proteomes" id="UP001500426">
    <property type="component" value="Unassembled WGS sequence"/>
</dbReference>
<dbReference type="EMBL" id="BAABCS010000014">
    <property type="protein sequence ID" value="GAA4048355.1"/>
    <property type="molecule type" value="Genomic_DNA"/>
</dbReference>
<evidence type="ECO:0000313" key="4">
    <source>
        <dbReference type="Proteomes" id="UP001500426"/>
    </source>
</evidence>
<keyword evidence="4" id="KW-1185">Reference proteome</keyword>
<feature type="region of interest" description="Disordered" evidence="2">
    <location>
        <begin position="1"/>
        <end position="22"/>
    </location>
</feature>
<keyword evidence="1" id="KW-0175">Coiled coil</keyword>
<feature type="coiled-coil region" evidence="1">
    <location>
        <begin position="655"/>
        <end position="719"/>
    </location>
</feature>
<evidence type="ECO:0000256" key="2">
    <source>
        <dbReference type="SAM" id="MobiDB-lite"/>
    </source>
</evidence>
<feature type="compositionally biased region" description="Polar residues" evidence="2">
    <location>
        <begin position="8"/>
        <end position="22"/>
    </location>
</feature>
<organism evidence="3 4">
    <name type="scientific">Flavobacterium chungnamense</name>
    <dbReference type="NCBI Taxonomy" id="706182"/>
    <lineage>
        <taxon>Bacteria</taxon>
        <taxon>Pseudomonadati</taxon>
        <taxon>Bacteroidota</taxon>
        <taxon>Flavobacteriia</taxon>
        <taxon>Flavobacteriales</taxon>
        <taxon>Flavobacteriaceae</taxon>
        <taxon>Flavobacterium</taxon>
    </lineage>
</organism>
<name>A0ABP7UNQ5_9FLAO</name>
<gene>
    <name evidence="3" type="ORF">GCM10022388_12440</name>
</gene>
<proteinExistence type="predicted"/>
<dbReference type="Pfam" id="PF03993">
    <property type="entry name" value="DUF349"/>
    <property type="match status" value="5"/>
</dbReference>
<evidence type="ECO:0000256" key="1">
    <source>
        <dbReference type="SAM" id="Coils"/>
    </source>
</evidence>
<evidence type="ECO:0000313" key="3">
    <source>
        <dbReference type="EMBL" id="GAA4048355.1"/>
    </source>
</evidence>
<dbReference type="RefSeq" id="WP_425556452.1">
    <property type="nucleotide sequence ID" value="NZ_BAABCS010000014.1"/>
</dbReference>
<accession>A0ABP7UNQ5</accession>
<feature type="coiled-coil region" evidence="1">
    <location>
        <begin position="253"/>
        <end position="280"/>
    </location>
</feature>
<dbReference type="InterPro" id="IPR007139">
    <property type="entry name" value="DUF349"/>
</dbReference>
<comment type="caution">
    <text evidence="3">The sequence shown here is derived from an EMBL/GenBank/DDBJ whole genome shotgun (WGS) entry which is preliminary data.</text>
</comment>
<protein>
    <submittedName>
        <fullName evidence="3">DUF349 domain-containing protein</fullName>
    </submittedName>
</protein>
<sequence length="721" mass="84577">MLEEKNDNLSVNENETDGNVNNASQEAIQTENQEVEAIAEAIENAVELVPDTEVEAPLVAENEQETVLEVEDLVGEQITETPEEVPTIENTNEEIVENVIELTDEQVADDSMVLEDANDFAINAIANANAEESEDETVKGRYDIPLQDYEALPMEKLVEELETLVATDQVMSVREHVEEVKKAFLSKFHHFMDEKKDEFHAENPDTTEDFHYSFPLKTKFDSLYNQYRDKKNVHFKSLQNNLKANLENRMTIVEELKNLVNNSTGNIANALKQLNDIRERWKNAGPIPKDKYNHVWNNYHFHIENFYDFLHLDRDARDQEFKHNLELKNKIIARVGELINETDINKSFRELQDLHRIWKEDIGPVSRENREELWKQFSELTKQMHDKRETFYESFRAKETDNLEKKNEIIAQLEILAQEKVDSHQAWLNQIVKVEALRNQFFATGKVPNEVNEATWAKFKNAVRDFNVLKNSFYKDIKKDQNDNLSKKQALVDRANELKESEDFAATTPLMKQIQEDWKQVGHVPRKFSDKLWDEFKAACNHYFERLKDSKKEENAEEVAAFEKKKEYLETLRSFELVGDHKTDLDAIKAHIEAWKSIGRVPFNRRHVEGKFNKILDALFEKLSSSKKESEQLRFANRLDNIAGSEDSRKLDNERIFIMRKIDEVQNEIFQLENNIQFFQNTKNAKKENSIVTEVRKTIERHKEDLVSWKDKLKQIRNLNK</sequence>
<reference evidence="4" key="1">
    <citation type="journal article" date="2019" name="Int. J. Syst. Evol. Microbiol.">
        <title>The Global Catalogue of Microorganisms (GCM) 10K type strain sequencing project: providing services to taxonomists for standard genome sequencing and annotation.</title>
        <authorList>
            <consortium name="The Broad Institute Genomics Platform"/>
            <consortium name="The Broad Institute Genome Sequencing Center for Infectious Disease"/>
            <person name="Wu L."/>
            <person name="Ma J."/>
        </authorList>
    </citation>
    <scope>NUCLEOTIDE SEQUENCE [LARGE SCALE GENOMIC DNA]</scope>
    <source>
        <strain evidence="4">JCM 17068</strain>
    </source>
</reference>